<accession>A0A843UES3</accession>
<comment type="caution">
    <text evidence="2">The sequence shown here is derived from an EMBL/GenBank/DDBJ whole genome shotgun (WGS) entry which is preliminary data.</text>
</comment>
<dbReference type="EMBL" id="NMUH01000472">
    <property type="protein sequence ID" value="MQL79703.1"/>
    <property type="molecule type" value="Genomic_DNA"/>
</dbReference>
<name>A0A843UES3_COLES</name>
<dbReference type="GO" id="GO:0005886">
    <property type="term" value="C:plasma membrane"/>
    <property type="evidence" value="ECO:0007669"/>
    <property type="project" value="TreeGrafter"/>
</dbReference>
<sequence length="452" mass="49582">MVWMASCLAVAIIEGALEVLRVLRRLKEVMGTEWEVVGGSLSFHPRVIRTAVAVTLQVALLVDIPVLFSVEATGVTAVIRIWVKPESRESSLRLGFQGGIPKSKDPYILDVAAFVEGLSPRLLGSDFIAVVGAAGAQVLVCNTSAEVVGSPHGTGFEDIPAIMPLGLGYSLEEELEVWRVKKSDVTLEGELIPYNIVPLDAPSMTNAIGFFPEVKASISAISYPADFPRLPAENFEVPRARSLDMFDLLEYVFGFQKDNIRNQRENVVLILANAQSRLGIPVDSDPKIHATAVNGVFLKVLDNYIKWCKYLRVRIAWNSLEAINKDRKLIMVCLYFLVWGEAANMAIELDAILNHPDAQPGRSCKSENGAVSYLQEIIFPIYDTIKAGGLFGCEWRASPPCPVVAARGHINRPYCGRPTVAVGSSLWHRRVVRDGPPVARRKVSLHRAGSTL</sequence>
<dbReference type="PANTHER" id="PTHR12741">
    <property type="entry name" value="LYST-INTERACTING PROTEIN LIP5 DOPAMINE RESPONSIVE PROTEIN DRG-1"/>
    <property type="match status" value="1"/>
</dbReference>
<gene>
    <name evidence="2" type="ORF">Taro_012158</name>
</gene>
<dbReference type="GO" id="GO:0046527">
    <property type="term" value="F:glucosyltransferase activity"/>
    <property type="evidence" value="ECO:0007669"/>
    <property type="project" value="TreeGrafter"/>
</dbReference>
<protein>
    <recommendedName>
        <fullName evidence="1">1,3-beta-glucan synthase component FKS1-like domain-containing protein</fullName>
    </recommendedName>
</protein>
<dbReference type="SMART" id="SM01205">
    <property type="entry name" value="FKS1_dom1"/>
    <property type="match status" value="1"/>
</dbReference>
<evidence type="ECO:0000313" key="2">
    <source>
        <dbReference type="EMBL" id="MQL79703.1"/>
    </source>
</evidence>
<feature type="domain" description="1,3-beta-glucan synthase component FKS1-like" evidence="1">
    <location>
        <begin position="326"/>
        <end position="396"/>
    </location>
</feature>
<evidence type="ECO:0000259" key="1">
    <source>
        <dbReference type="SMART" id="SM01205"/>
    </source>
</evidence>
<dbReference type="OrthoDB" id="1880850at2759"/>
<keyword evidence="3" id="KW-1185">Reference proteome</keyword>
<dbReference type="AlphaFoldDB" id="A0A843UES3"/>
<evidence type="ECO:0000313" key="3">
    <source>
        <dbReference type="Proteomes" id="UP000652761"/>
    </source>
</evidence>
<dbReference type="Proteomes" id="UP000652761">
    <property type="component" value="Unassembled WGS sequence"/>
</dbReference>
<reference evidence="2" key="1">
    <citation type="submission" date="2017-07" db="EMBL/GenBank/DDBJ databases">
        <title>Taro Niue Genome Assembly and Annotation.</title>
        <authorList>
            <person name="Atibalentja N."/>
            <person name="Keating K."/>
            <person name="Fields C.J."/>
        </authorList>
    </citation>
    <scope>NUCLEOTIDE SEQUENCE</scope>
    <source>
        <strain evidence="2">Niue_2</strain>
        <tissue evidence="2">Leaf</tissue>
    </source>
</reference>
<dbReference type="PANTHER" id="PTHR12741:SF67">
    <property type="entry name" value="CALLOSE SYNTHASE 10"/>
    <property type="match status" value="1"/>
</dbReference>
<organism evidence="2 3">
    <name type="scientific">Colocasia esculenta</name>
    <name type="common">Wild taro</name>
    <name type="synonym">Arum esculentum</name>
    <dbReference type="NCBI Taxonomy" id="4460"/>
    <lineage>
        <taxon>Eukaryota</taxon>
        <taxon>Viridiplantae</taxon>
        <taxon>Streptophyta</taxon>
        <taxon>Embryophyta</taxon>
        <taxon>Tracheophyta</taxon>
        <taxon>Spermatophyta</taxon>
        <taxon>Magnoliopsida</taxon>
        <taxon>Liliopsida</taxon>
        <taxon>Araceae</taxon>
        <taxon>Aroideae</taxon>
        <taxon>Colocasieae</taxon>
        <taxon>Colocasia</taxon>
    </lineage>
</organism>
<dbReference type="InterPro" id="IPR026899">
    <property type="entry name" value="FKS1-like_dom1"/>
</dbReference>
<proteinExistence type="predicted"/>